<dbReference type="InterPro" id="IPR007914">
    <property type="entry name" value="UPF0193"/>
</dbReference>
<evidence type="ECO:0000313" key="2">
    <source>
        <dbReference type="Ensembl" id="ENSLCAP00010000356.1"/>
    </source>
</evidence>
<proteinExistence type="predicted"/>
<evidence type="ECO:0000256" key="1">
    <source>
        <dbReference type="SAM" id="MobiDB-lite"/>
    </source>
</evidence>
<dbReference type="Proteomes" id="UP000314980">
    <property type="component" value="Unassembled WGS sequence"/>
</dbReference>
<dbReference type="PANTHER" id="PTHR28348:SF1">
    <property type="entry name" value="UPF0193 PROTEIN EVG1"/>
    <property type="match status" value="1"/>
</dbReference>
<dbReference type="AlphaFoldDB" id="A0A4W6BQF9"/>
<reference evidence="2" key="3">
    <citation type="submission" date="2025-09" db="UniProtKB">
        <authorList>
            <consortium name="Ensembl"/>
        </authorList>
    </citation>
    <scope>IDENTIFICATION</scope>
</reference>
<organism evidence="2 3">
    <name type="scientific">Lates calcarifer</name>
    <name type="common">Barramundi</name>
    <name type="synonym">Holocentrus calcarifer</name>
    <dbReference type="NCBI Taxonomy" id="8187"/>
    <lineage>
        <taxon>Eukaryota</taxon>
        <taxon>Metazoa</taxon>
        <taxon>Chordata</taxon>
        <taxon>Craniata</taxon>
        <taxon>Vertebrata</taxon>
        <taxon>Euteleostomi</taxon>
        <taxon>Actinopterygii</taxon>
        <taxon>Neopterygii</taxon>
        <taxon>Teleostei</taxon>
        <taxon>Neoteleostei</taxon>
        <taxon>Acanthomorphata</taxon>
        <taxon>Carangaria</taxon>
        <taxon>Carangaria incertae sedis</taxon>
        <taxon>Centropomidae</taxon>
        <taxon>Lates</taxon>
    </lineage>
</organism>
<dbReference type="GeneTree" id="ENSGT00940000175885"/>
<dbReference type="PANTHER" id="PTHR28348">
    <property type="entry name" value="UPF0193 PROTEIN EVG1"/>
    <property type="match status" value="1"/>
</dbReference>
<dbReference type="Ensembl" id="ENSLCAT00010000378.1">
    <property type="protein sequence ID" value="ENSLCAP00010000356.1"/>
    <property type="gene ID" value="ENSLCAG00010000252.1"/>
</dbReference>
<dbReference type="InParanoid" id="A0A4W6BQF9"/>
<name>A0A4W6BQF9_LATCA</name>
<feature type="region of interest" description="Disordered" evidence="1">
    <location>
        <begin position="21"/>
        <end position="45"/>
    </location>
</feature>
<evidence type="ECO:0000313" key="3">
    <source>
        <dbReference type="Proteomes" id="UP000314980"/>
    </source>
</evidence>
<sequence>IATLKLLFFYLEKEKRRLQNILATGQEEPTPASSQNARNPEVMEERDQYQEVLDEIEERRQFLADMASLGQEKQYINIINTEISQKIRELEALEKACSTKKDVETSKREESAEQTAENMDSRED</sequence>
<keyword evidence="3" id="KW-1185">Reference proteome</keyword>
<reference evidence="2" key="2">
    <citation type="submission" date="2025-08" db="UniProtKB">
        <authorList>
            <consortium name="Ensembl"/>
        </authorList>
    </citation>
    <scope>IDENTIFICATION</scope>
</reference>
<reference evidence="3" key="1">
    <citation type="submission" date="2015-09" db="EMBL/GenBank/DDBJ databases">
        <authorList>
            <person name="Sai Rama Sridatta P."/>
        </authorList>
    </citation>
    <scope>NUCLEOTIDE SEQUENCE [LARGE SCALE GENOMIC DNA]</scope>
</reference>
<feature type="compositionally biased region" description="Basic and acidic residues" evidence="1">
    <location>
        <begin position="98"/>
        <end position="111"/>
    </location>
</feature>
<accession>A0A4W6BQF9</accession>
<feature type="region of interest" description="Disordered" evidence="1">
    <location>
        <begin position="98"/>
        <end position="124"/>
    </location>
</feature>
<dbReference type="STRING" id="8187.ENSLCAP00010000356"/>
<dbReference type="Pfam" id="PF05250">
    <property type="entry name" value="UPF0193"/>
    <property type="match status" value="1"/>
</dbReference>
<protein>
    <submittedName>
        <fullName evidence="2">Uncharacterized protein</fullName>
    </submittedName>
</protein>